<dbReference type="Proteomes" id="UP000249135">
    <property type="component" value="Unassembled WGS sequence"/>
</dbReference>
<proteinExistence type="predicted"/>
<protein>
    <submittedName>
        <fullName evidence="1">Uncharacterized protein</fullName>
    </submittedName>
</protein>
<sequence>MCLAVRVPKRIGWSALVALLQAKRAADLLSSTMLLSHSFLSSGIVLESQSGEVSKQQQRTSM</sequence>
<name>A0A2W5QGW7_VARPD</name>
<dbReference type="EMBL" id="QFPP01000010">
    <property type="protein sequence ID" value="PZQ77771.1"/>
    <property type="molecule type" value="Genomic_DNA"/>
</dbReference>
<organism evidence="1 2">
    <name type="scientific">Variovorax paradoxus</name>
    <dbReference type="NCBI Taxonomy" id="34073"/>
    <lineage>
        <taxon>Bacteria</taxon>
        <taxon>Pseudomonadati</taxon>
        <taxon>Pseudomonadota</taxon>
        <taxon>Betaproteobacteria</taxon>
        <taxon>Burkholderiales</taxon>
        <taxon>Comamonadaceae</taxon>
        <taxon>Variovorax</taxon>
    </lineage>
</organism>
<evidence type="ECO:0000313" key="2">
    <source>
        <dbReference type="Proteomes" id="UP000249135"/>
    </source>
</evidence>
<comment type="caution">
    <text evidence="1">The sequence shown here is derived from an EMBL/GenBank/DDBJ whole genome shotgun (WGS) entry which is preliminary data.</text>
</comment>
<dbReference type="AlphaFoldDB" id="A0A2W5QGW7"/>
<accession>A0A2W5QGW7</accession>
<gene>
    <name evidence="1" type="ORF">DI563_02495</name>
</gene>
<evidence type="ECO:0000313" key="1">
    <source>
        <dbReference type="EMBL" id="PZQ77771.1"/>
    </source>
</evidence>
<reference evidence="1 2" key="1">
    <citation type="submission" date="2017-08" db="EMBL/GenBank/DDBJ databases">
        <title>Infants hospitalized years apart are colonized by the same room-sourced microbial strains.</title>
        <authorList>
            <person name="Brooks B."/>
            <person name="Olm M.R."/>
            <person name="Firek B.A."/>
            <person name="Baker R."/>
            <person name="Thomas B.C."/>
            <person name="Morowitz M.J."/>
            <person name="Banfield J.F."/>
        </authorList>
    </citation>
    <scope>NUCLEOTIDE SEQUENCE [LARGE SCALE GENOMIC DNA]</scope>
    <source>
        <strain evidence="1">S2_005_003_R2_41</strain>
    </source>
</reference>